<gene>
    <name evidence="1" type="ORF">C2L64_34560</name>
</gene>
<evidence type="ECO:0000313" key="2">
    <source>
        <dbReference type="Proteomes" id="UP000236649"/>
    </source>
</evidence>
<dbReference type="KEGG" id="phs:C2L64_34560"/>
<accession>A0AAN1JG90</accession>
<dbReference type="AlphaFoldDB" id="A0AAN1JG90"/>
<sequence length="92" mass="10321">MLQVVGSTAQEIMQLHRNACLFGVYVGQTCGVSTDDGKINKSKLSARIDTFLMYCRRGLRTDAKRVRQMNDASGSPLGRLCVCMHARKHDFR</sequence>
<reference evidence="1 2" key="1">
    <citation type="submission" date="2018-01" db="EMBL/GenBank/DDBJ databases">
        <title>Species boundaries and ecological features among Paraburkholderia terrae DSMZ17804T, P. hospita DSMZ17164T and P. caribensis DSMZ13236T.</title>
        <authorList>
            <person name="Pratama A.A."/>
        </authorList>
    </citation>
    <scope>NUCLEOTIDE SEQUENCE [LARGE SCALE GENOMIC DNA]</scope>
    <source>
        <strain evidence="1 2">DSM 17164</strain>
    </source>
</reference>
<name>A0AAN1JG90_9BURK</name>
<organism evidence="1 2">
    <name type="scientific">Paraburkholderia hospita</name>
    <dbReference type="NCBI Taxonomy" id="169430"/>
    <lineage>
        <taxon>Bacteria</taxon>
        <taxon>Pseudomonadati</taxon>
        <taxon>Pseudomonadota</taxon>
        <taxon>Betaproteobacteria</taxon>
        <taxon>Burkholderiales</taxon>
        <taxon>Burkholderiaceae</taxon>
        <taxon>Paraburkholderia</taxon>
    </lineage>
</organism>
<evidence type="ECO:0000313" key="1">
    <source>
        <dbReference type="EMBL" id="AUT73490.1"/>
    </source>
</evidence>
<dbReference type="Proteomes" id="UP000236649">
    <property type="component" value="Chromosome 3"/>
</dbReference>
<dbReference type="EMBL" id="CP026107">
    <property type="protein sequence ID" value="AUT73490.1"/>
    <property type="molecule type" value="Genomic_DNA"/>
</dbReference>
<proteinExistence type="predicted"/>
<protein>
    <submittedName>
        <fullName evidence="1">Uncharacterized protein</fullName>
    </submittedName>
</protein>